<sequence>MQEAKVGKTDSAEEFFRALGDDDFFLLGEGEPLTDTFFDSLESGMIPEASIPIVSADSTHMASDVSVAGSEGSSFNDDISLQTITPVKTNRQRKRKAPTKKEPAVVGEAQNGMVPFEPMKTHRLTHSVLNDVRRHYARMFITCVNSSDLHSVDSFFSTFMSGPCHIVANHRLSSAYGLPMHLDATGPRQFAHYLMGCFVTFPDLMLKLNESKIITSTAWKGSKIVMDVEAHCTKIYDIPDYQWVPEVDKLSNMYTNLSVEDGQGEDNNSGDGESKGAVVPAAQPPTTIRADYFQRVPSATAIPQSYYESVVEHAHLVPVPQPLITKGIITLELDENHCMKSVTVDHWQQNNMVRVTSPRKPDSW</sequence>
<evidence type="ECO:0000256" key="1">
    <source>
        <dbReference type="SAM" id="MobiDB-lite"/>
    </source>
</evidence>
<evidence type="ECO:0000313" key="2">
    <source>
        <dbReference type="EMBL" id="CAE0298714.1"/>
    </source>
</evidence>
<dbReference type="AlphaFoldDB" id="A0A7S3HLH5"/>
<accession>A0A7S3HLH5</accession>
<name>A0A7S3HLH5_9STRA</name>
<proteinExistence type="predicted"/>
<reference evidence="2" key="1">
    <citation type="submission" date="2021-01" db="EMBL/GenBank/DDBJ databases">
        <authorList>
            <person name="Corre E."/>
            <person name="Pelletier E."/>
            <person name="Niang G."/>
            <person name="Scheremetjew M."/>
            <person name="Finn R."/>
            <person name="Kale V."/>
            <person name="Holt S."/>
            <person name="Cochrane G."/>
            <person name="Meng A."/>
            <person name="Brown T."/>
            <person name="Cohen L."/>
        </authorList>
    </citation>
    <scope>NUCLEOTIDE SEQUENCE</scope>
    <source>
        <strain evidence="2">CCAP 955/1</strain>
    </source>
</reference>
<feature type="region of interest" description="Disordered" evidence="1">
    <location>
        <begin position="258"/>
        <end position="279"/>
    </location>
</feature>
<organism evidence="2">
    <name type="scientific">Spumella elongata</name>
    <dbReference type="NCBI Taxonomy" id="89044"/>
    <lineage>
        <taxon>Eukaryota</taxon>
        <taxon>Sar</taxon>
        <taxon>Stramenopiles</taxon>
        <taxon>Ochrophyta</taxon>
        <taxon>Chrysophyceae</taxon>
        <taxon>Chromulinales</taxon>
        <taxon>Chromulinaceae</taxon>
        <taxon>Spumella</taxon>
    </lineage>
</organism>
<protein>
    <submittedName>
        <fullName evidence="2">Uncharacterized protein</fullName>
    </submittedName>
</protein>
<dbReference type="EMBL" id="HBIC01053637">
    <property type="protein sequence ID" value="CAE0298714.1"/>
    <property type="molecule type" value="Transcribed_RNA"/>
</dbReference>
<gene>
    <name evidence="2" type="ORF">SELO1098_LOCUS27568</name>
</gene>